<dbReference type="RefSeq" id="WP_098048104.1">
    <property type="nucleotide sequence ID" value="NZ_JAOPSZ010000002.1"/>
</dbReference>
<evidence type="ECO:0000313" key="1">
    <source>
        <dbReference type="EMBL" id="PFZ32445.1"/>
    </source>
</evidence>
<proteinExistence type="predicted"/>
<dbReference type="EMBL" id="NVGE01000008">
    <property type="protein sequence ID" value="PFZ32445.1"/>
    <property type="molecule type" value="Genomic_DNA"/>
</dbReference>
<reference evidence="1 2" key="1">
    <citation type="submission" date="2017-09" db="EMBL/GenBank/DDBJ databases">
        <title>Large-scale bioinformatics analysis of Bacillus genomes uncovers conserved roles of natural products in bacterial physiology.</title>
        <authorList>
            <consortium name="Agbiome Team Llc"/>
            <person name="Bleich R.M."/>
            <person name="Grubbs K.J."/>
            <person name="Santa Maria K.C."/>
            <person name="Allen S.E."/>
            <person name="Farag S."/>
            <person name="Shank E.A."/>
            <person name="Bowers A."/>
        </authorList>
    </citation>
    <scope>NUCLEOTIDE SEQUENCE [LARGE SCALE GENOMIC DNA]</scope>
    <source>
        <strain evidence="1 2">AFS080080</strain>
    </source>
</reference>
<sequence>MKCWNEVEEDAFSYYKWFSKDEAIKRVGNLPNLSLFSVNGSMLFSSDEKNQFKEVCGTEIKQVFMKHDLTNVYKFYLLAAIEIKDKNSKIEKYRKVWKALQTKWKLEGFNKGPEVEMEAGGTTFYSSIAEFCLEKLPAAIEIVSSNPKRFTIIASKNSDIIAEENVRKIFKKAFNEYNKWKDEIDYFNLSIHLCPKDDIVFRWGDSLEEAEIAAIFKGNILTLLNS</sequence>
<evidence type="ECO:0000313" key="2">
    <source>
        <dbReference type="Proteomes" id="UP000223311"/>
    </source>
</evidence>
<dbReference type="AlphaFoldDB" id="A0A2B6ZLA6"/>
<comment type="caution">
    <text evidence="1">The sequence shown here is derived from an EMBL/GenBank/DDBJ whole genome shotgun (WGS) entry which is preliminary data.</text>
</comment>
<name>A0A2B6ZLA6_9BACI</name>
<accession>A0A2B6ZLA6</accession>
<protein>
    <submittedName>
        <fullName evidence="1">Uncharacterized protein</fullName>
    </submittedName>
</protein>
<dbReference type="Proteomes" id="UP000223311">
    <property type="component" value="Unassembled WGS sequence"/>
</dbReference>
<gene>
    <name evidence="1" type="ORF">COL66_09170</name>
</gene>
<organism evidence="1 2">
    <name type="scientific">Bacillus wiedmannii</name>
    <dbReference type="NCBI Taxonomy" id="1890302"/>
    <lineage>
        <taxon>Bacteria</taxon>
        <taxon>Bacillati</taxon>
        <taxon>Bacillota</taxon>
        <taxon>Bacilli</taxon>
        <taxon>Bacillales</taxon>
        <taxon>Bacillaceae</taxon>
        <taxon>Bacillus</taxon>
        <taxon>Bacillus cereus group</taxon>
    </lineage>
</organism>